<dbReference type="GeneID" id="17305756"/>
<protein>
    <submittedName>
        <fullName evidence="3 4">Uncharacterized protein</fullName>
    </submittedName>
</protein>
<sequence length="546" mass="63270">MSGAYTLRRVLGRLHPVFLLQESRGQLVDAFWGSQDLGEPNIDPFTGRPYESHPTTGQPFDPDVHKRHPWDIYCRPEEERYLGGNYTWFKELAGYESVEEKKLKVEPERSAHGQQAYEHFTKALASINQLEEGTVFPIRVKYQKDNRQLQFEPLESLEEGNAKTDKGFARYLLHRYRGTVSEKGATPSDSTYSNHEGLKHSYRTIRAGTLNLLSRKIPPWRSESEYFNNSVSIIFLLYTLFFQVRGCFLILRSRADWWQFTSPPIPGISDDEAQTASLRICAILLVKEFYPLTYYAFWLLAFLVLIALSLVLVVLSFLLVWPLCWIFEHYLGGDSQRRAHNLVVLKALGRQLQRDPLKVFLHRSFAQQIQIFSLMALNLSSLYRIKELVISNNFRRQIKPSIRDSDNKLTTVSNILFNMILLSIGPENSRNLLISAITSLAILFYQMVCEKQRNSDLSESLRDVNENRLSKFELALLICKMIDDVTLEEVQFNFLEHFYSNPADNPRYRLDYVPCEDEGGEDEGTMQDILQSEFVTKEFDEAELVH</sequence>
<keyword evidence="1" id="KW-0472">Membrane</keyword>
<dbReference type="EMBL" id="JH993394">
    <property type="protein sequence ID" value="EKX31020.1"/>
    <property type="molecule type" value="Genomic_DNA"/>
</dbReference>
<keyword evidence="5" id="KW-1185">Reference proteome</keyword>
<dbReference type="PaxDb" id="55529-EKX31020"/>
<dbReference type="HOGENOM" id="CLU_499185_0_0_1"/>
<accession>L1JKE9</accession>
<keyword evidence="1" id="KW-0812">Transmembrane</keyword>
<dbReference type="RefSeq" id="XP_005818000.1">
    <property type="nucleotide sequence ID" value="XM_005817943.1"/>
</dbReference>
<evidence type="ECO:0000313" key="3">
    <source>
        <dbReference type="EMBL" id="EKX49003.1"/>
    </source>
</evidence>
<evidence type="ECO:0000313" key="2">
    <source>
        <dbReference type="EMBL" id="EKX31020.1"/>
    </source>
</evidence>
<dbReference type="RefSeq" id="XP_005835983.1">
    <property type="nucleotide sequence ID" value="XM_005835926.1"/>
</dbReference>
<reference evidence="4" key="3">
    <citation type="submission" date="2016-03" db="UniProtKB">
        <authorList>
            <consortium name="EnsemblProtists"/>
        </authorList>
    </citation>
    <scope>IDENTIFICATION</scope>
</reference>
<reference evidence="3 5" key="1">
    <citation type="journal article" date="2012" name="Nature">
        <title>Algal genomes reveal evolutionary mosaicism and the fate of nucleomorphs.</title>
        <authorList>
            <consortium name="DOE Joint Genome Institute"/>
            <person name="Curtis B.A."/>
            <person name="Tanifuji G."/>
            <person name="Burki F."/>
            <person name="Gruber A."/>
            <person name="Irimia M."/>
            <person name="Maruyama S."/>
            <person name="Arias M.C."/>
            <person name="Ball S.G."/>
            <person name="Gile G.H."/>
            <person name="Hirakawa Y."/>
            <person name="Hopkins J.F."/>
            <person name="Kuo A."/>
            <person name="Rensing S.A."/>
            <person name="Schmutz J."/>
            <person name="Symeonidi A."/>
            <person name="Elias M."/>
            <person name="Eveleigh R.J."/>
            <person name="Herman E.K."/>
            <person name="Klute M.J."/>
            <person name="Nakayama T."/>
            <person name="Obornik M."/>
            <person name="Reyes-Prieto A."/>
            <person name="Armbrust E.V."/>
            <person name="Aves S.J."/>
            <person name="Beiko R.G."/>
            <person name="Coutinho P."/>
            <person name="Dacks J.B."/>
            <person name="Durnford D.G."/>
            <person name="Fast N.M."/>
            <person name="Green B.R."/>
            <person name="Grisdale C.J."/>
            <person name="Hempel F."/>
            <person name="Henrissat B."/>
            <person name="Hoppner M.P."/>
            <person name="Ishida K."/>
            <person name="Kim E."/>
            <person name="Koreny L."/>
            <person name="Kroth P.G."/>
            <person name="Liu Y."/>
            <person name="Malik S.B."/>
            <person name="Maier U.G."/>
            <person name="McRose D."/>
            <person name="Mock T."/>
            <person name="Neilson J.A."/>
            <person name="Onodera N.T."/>
            <person name="Poole A.M."/>
            <person name="Pritham E.J."/>
            <person name="Richards T.A."/>
            <person name="Rocap G."/>
            <person name="Roy S.W."/>
            <person name="Sarai C."/>
            <person name="Schaack S."/>
            <person name="Shirato S."/>
            <person name="Slamovits C.H."/>
            <person name="Spencer D.F."/>
            <person name="Suzuki S."/>
            <person name="Worden A.Z."/>
            <person name="Zauner S."/>
            <person name="Barry K."/>
            <person name="Bell C."/>
            <person name="Bharti A.K."/>
            <person name="Crow J.A."/>
            <person name="Grimwood J."/>
            <person name="Kramer R."/>
            <person name="Lindquist E."/>
            <person name="Lucas S."/>
            <person name="Salamov A."/>
            <person name="McFadden G.I."/>
            <person name="Lane C.E."/>
            <person name="Keeling P.J."/>
            <person name="Gray M.W."/>
            <person name="Grigoriev I.V."/>
            <person name="Archibald J.M."/>
        </authorList>
    </citation>
    <scope>NUCLEOTIDE SEQUENCE</scope>
    <source>
        <strain evidence="3 5">CCMP2712</strain>
    </source>
</reference>
<dbReference type="KEGG" id="gtt:GUITHDRAFT_122774"/>
<evidence type="ECO:0000313" key="4">
    <source>
        <dbReference type="EnsemblProtists" id="EKX31020"/>
    </source>
</evidence>
<dbReference type="AlphaFoldDB" id="L1JKE9"/>
<evidence type="ECO:0000256" key="1">
    <source>
        <dbReference type="SAM" id="Phobius"/>
    </source>
</evidence>
<dbReference type="EnsemblProtists" id="EKX49003">
    <property type="protein sequence ID" value="EKX49003"/>
    <property type="gene ID" value="GUITHDRAFT_136192"/>
</dbReference>
<organism evidence="3">
    <name type="scientific">Guillardia theta (strain CCMP2712)</name>
    <name type="common">Cryptophyte</name>
    <dbReference type="NCBI Taxonomy" id="905079"/>
    <lineage>
        <taxon>Eukaryota</taxon>
        <taxon>Cryptophyceae</taxon>
        <taxon>Pyrenomonadales</taxon>
        <taxon>Geminigeraceae</taxon>
        <taxon>Guillardia</taxon>
    </lineage>
</organism>
<proteinExistence type="predicted"/>
<reference evidence="5" key="2">
    <citation type="submission" date="2012-11" db="EMBL/GenBank/DDBJ databases">
        <authorList>
            <person name="Kuo A."/>
            <person name="Curtis B.A."/>
            <person name="Tanifuji G."/>
            <person name="Burki F."/>
            <person name="Gruber A."/>
            <person name="Irimia M."/>
            <person name="Maruyama S."/>
            <person name="Arias M.C."/>
            <person name="Ball S.G."/>
            <person name="Gile G.H."/>
            <person name="Hirakawa Y."/>
            <person name="Hopkins J.F."/>
            <person name="Rensing S.A."/>
            <person name="Schmutz J."/>
            <person name="Symeonidi A."/>
            <person name="Elias M."/>
            <person name="Eveleigh R.J."/>
            <person name="Herman E.K."/>
            <person name="Klute M.J."/>
            <person name="Nakayama T."/>
            <person name="Obornik M."/>
            <person name="Reyes-Prieto A."/>
            <person name="Armbrust E.V."/>
            <person name="Aves S.J."/>
            <person name="Beiko R.G."/>
            <person name="Coutinho P."/>
            <person name="Dacks J.B."/>
            <person name="Durnford D.G."/>
            <person name="Fast N.M."/>
            <person name="Green B.R."/>
            <person name="Grisdale C."/>
            <person name="Hempe F."/>
            <person name="Henrissat B."/>
            <person name="Hoppner M.P."/>
            <person name="Ishida K.-I."/>
            <person name="Kim E."/>
            <person name="Koreny L."/>
            <person name="Kroth P.G."/>
            <person name="Liu Y."/>
            <person name="Malik S.-B."/>
            <person name="Maier U.G."/>
            <person name="McRose D."/>
            <person name="Mock T."/>
            <person name="Neilson J.A."/>
            <person name="Onodera N.T."/>
            <person name="Poole A.M."/>
            <person name="Pritham E.J."/>
            <person name="Richards T.A."/>
            <person name="Rocap G."/>
            <person name="Roy S.W."/>
            <person name="Sarai C."/>
            <person name="Schaack S."/>
            <person name="Shirato S."/>
            <person name="Slamovits C.H."/>
            <person name="Spencer D.F."/>
            <person name="Suzuki S."/>
            <person name="Worden A.Z."/>
            <person name="Zauner S."/>
            <person name="Barry K."/>
            <person name="Bell C."/>
            <person name="Bharti A.K."/>
            <person name="Crow J.A."/>
            <person name="Grimwood J."/>
            <person name="Kramer R."/>
            <person name="Lindquist E."/>
            <person name="Lucas S."/>
            <person name="Salamov A."/>
            <person name="McFadden G.I."/>
            <person name="Lane C.E."/>
            <person name="Keeling P.J."/>
            <person name="Gray M.W."/>
            <person name="Grigoriev I.V."/>
            <person name="Archibald J.M."/>
        </authorList>
    </citation>
    <scope>NUCLEOTIDE SEQUENCE</scope>
    <source>
        <strain evidence="5">CCMP2712</strain>
    </source>
</reference>
<dbReference type="EMBL" id="JH992983">
    <property type="protein sequence ID" value="EKX49003.1"/>
    <property type="molecule type" value="Genomic_DNA"/>
</dbReference>
<evidence type="ECO:0000313" key="5">
    <source>
        <dbReference type="Proteomes" id="UP000011087"/>
    </source>
</evidence>
<feature type="transmembrane region" description="Helical" evidence="1">
    <location>
        <begin position="295"/>
        <end position="321"/>
    </location>
</feature>
<dbReference type="GeneID" id="17287741"/>
<dbReference type="EnsemblProtists" id="EKX31020">
    <property type="protein sequence ID" value="EKX31020"/>
    <property type="gene ID" value="GUITHDRAFT_122774"/>
</dbReference>
<keyword evidence="1" id="KW-1133">Transmembrane helix</keyword>
<name>L1JKE9_GUITC</name>
<dbReference type="OrthoDB" id="10638254at2759"/>
<gene>
    <name evidence="2" type="ORF">GUITHDRAFT_122774</name>
    <name evidence="3" type="ORF">GUITHDRAFT_136192</name>
</gene>
<dbReference type="Proteomes" id="UP000011087">
    <property type="component" value="Unassembled WGS sequence"/>
</dbReference>
<dbReference type="KEGG" id="gtt:GUITHDRAFT_136192"/>
<feature type="transmembrane region" description="Helical" evidence="1">
    <location>
        <begin position="231"/>
        <end position="251"/>
    </location>
</feature>